<evidence type="ECO:0000313" key="16">
    <source>
        <dbReference type="Proteomes" id="UP000550508"/>
    </source>
</evidence>
<evidence type="ECO:0000256" key="7">
    <source>
        <dbReference type="ARBA" id="ARBA00022741"/>
    </source>
</evidence>
<keyword evidence="7" id="KW-0547">Nucleotide-binding</keyword>
<comment type="catalytic activity">
    <reaction evidence="1">
        <text>ATP + protein L-histidine = ADP + protein N-phospho-L-histidine.</text>
        <dbReference type="EC" id="2.7.13.3"/>
    </reaction>
</comment>
<dbReference type="InterPro" id="IPR050428">
    <property type="entry name" value="TCS_sensor_his_kinase"/>
</dbReference>
<dbReference type="Pfam" id="PF02518">
    <property type="entry name" value="HATPase_c"/>
    <property type="match status" value="1"/>
</dbReference>
<evidence type="ECO:0000259" key="13">
    <source>
        <dbReference type="PROSITE" id="PS50109"/>
    </source>
</evidence>
<keyword evidence="16" id="KW-1185">Reference proteome</keyword>
<feature type="transmembrane region" description="Helical" evidence="12">
    <location>
        <begin position="153"/>
        <end position="174"/>
    </location>
</feature>
<dbReference type="EC" id="2.7.13.3" evidence="3"/>
<keyword evidence="10 12" id="KW-1133">Transmembrane helix</keyword>
<dbReference type="CDD" id="cd00082">
    <property type="entry name" value="HisKA"/>
    <property type="match status" value="1"/>
</dbReference>
<organism evidence="15 16">
    <name type="scientific">Phyllobacterium pellucidum</name>
    <dbReference type="NCBI Taxonomy" id="2740464"/>
    <lineage>
        <taxon>Bacteria</taxon>
        <taxon>Pseudomonadati</taxon>
        <taxon>Pseudomonadota</taxon>
        <taxon>Alphaproteobacteria</taxon>
        <taxon>Hyphomicrobiales</taxon>
        <taxon>Phyllobacteriaceae</taxon>
        <taxon>Phyllobacterium</taxon>
    </lineage>
</organism>
<dbReference type="InterPro" id="IPR036097">
    <property type="entry name" value="HisK_dim/P_sf"/>
</dbReference>
<evidence type="ECO:0000256" key="3">
    <source>
        <dbReference type="ARBA" id="ARBA00012438"/>
    </source>
</evidence>
<dbReference type="Pfam" id="PF00512">
    <property type="entry name" value="HisKA"/>
    <property type="match status" value="1"/>
</dbReference>
<keyword evidence="5" id="KW-0808">Transferase</keyword>
<evidence type="ECO:0000256" key="8">
    <source>
        <dbReference type="ARBA" id="ARBA00022777"/>
    </source>
</evidence>
<dbReference type="InterPro" id="IPR003660">
    <property type="entry name" value="HAMP_dom"/>
</dbReference>
<gene>
    <name evidence="15" type="ORF">HQ945_11380</name>
</gene>
<evidence type="ECO:0000256" key="2">
    <source>
        <dbReference type="ARBA" id="ARBA00004141"/>
    </source>
</evidence>
<dbReference type="SMART" id="SM00388">
    <property type="entry name" value="HisKA"/>
    <property type="match status" value="1"/>
</dbReference>
<comment type="caution">
    <text evidence="15">The sequence shown here is derived from an EMBL/GenBank/DDBJ whole genome shotgun (WGS) entry which is preliminary data.</text>
</comment>
<dbReference type="InterPro" id="IPR003661">
    <property type="entry name" value="HisK_dim/P_dom"/>
</dbReference>
<dbReference type="PROSITE" id="PS50109">
    <property type="entry name" value="HIS_KIN"/>
    <property type="match status" value="1"/>
</dbReference>
<protein>
    <recommendedName>
        <fullName evidence="3">histidine kinase</fullName>
        <ecNumber evidence="3">2.7.13.3</ecNumber>
    </recommendedName>
</protein>
<dbReference type="InterPro" id="IPR003594">
    <property type="entry name" value="HATPase_dom"/>
</dbReference>
<dbReference type="SUPFAM" id="SSF47384">
    <property type="entry name" value="Homodimeric domain of signal transducing histidine kinase"/>
    <property type="match status" value="1"/>
</dbReference>
<dbReference type="PANTHER" id="PTHR45436">
    <property type="entry name" value="SENSOR HISTIDINE KINASE YKOH"/>
    <property type="match status" value="1"/>
</dbReference>
<keyword evidence="11" id="KW-0902">Two-component regulatory system</keyword>
<feature type="domain" description="HAMP" evidence="14">
    <location>
        <begin position="175"/>
        <end position="227"/>
    </location>
</feature>
<dbReference type="CDD" id="cd00075">
    <property type="entry name" value="HATPase"/>
    <property type="match status" value="1"/>
</dbReference>
<evidence type="ECO:0000256" key="10">
    <source>
        <dbReference type="ARBA" id="ARBA00022989"/>
    </source>
</evidence>
<accession>A0A849VUL5</accession>
<dbReference type="GO" id="GO:0005524">
    <property type="term" value="F:ATP binding"/>
    <property type="evidence" value="ECO:0007669"/>
    <property type="project" value="UniProtKB-KW"/>
</dbReference>
<dbReference type="Gene3D" id="3.30.565.10">
    <property type="entry name" value="Histidine kinase-like ATPase, C-terminal domain"/>
    <property type="match status" value="1"/>
</dbReference>
<dbReference type="SMART" id="SM00387">
    <property type="entry name" value="HATPase_c"/>
    <property type="match status" value="1"/>
</dbReference>
<dbReference type="InterPro" id="IPR005467">
    <property type="entry name" value="His_kinase_dom"/>
</dbReference>
<keyword evidence="12" id="KW-0472">Membrane</keyword>
<dbReference type="PANTHER" id="PTHR45436:SF14">
    <property type="entry name" value="SENSOR PROTEIN QSEC"/>
    <property type="match status" value="1"/>
</dbReference>
<keyword evidence="8 15" id="KW-0418">Kinase</keyword>
<evidence type="ECO:0000256" key="5">
    <source>
        <dbReference type="ARBA" id="ARBA00022679"/>
    </source>
</evidence>
<feature type="domain" description="Histidine kinase" evidence="13">
    <location>
        <begin position="235"/>
        <end position="445"/>
    </location>
</feature>
<dbReference type="AlphaFoldDB" id="A0A849VUL5"/>
<evidence type="ECO:0000256" key="9">
    <source>
        <dbReference type="ARBA" id="ARBA00022840"/>
    </source>
</evidence>
<keyword evidence="4" id="KW-0597">Phosphoprotein</keyword>
<dbReference type="Pfam" id="PF08521">
    <property type="entry name" value="2CSK_N"/>
    <property type="match status" value="1"/>
</dbReference>
<comment type="subcellular location">
    <subcellularLocation>
        <location evidence="2">Membrane</location>
        <topology evidence="2">Multi-pass membrane protein</topology>
    </subcellularLocation>
</comment>
<dbReference type="PROSITE" id="PS50885">
    <property type="entry name" value="HAMP"/>
    <property type="match status" value="1"/>
</dbReference>
<evidence type="ECO:0000256" key="1">
    <source>
        <dbReference type="ARBA" id="ARBA00000085"/>
    </source>
</evidence>
<dbReference type="SUPFAM" id="SSF55874">
    <property type="entry name" value="ATPase domain of HSP90 chaperone/DNA topoisomerase II/histidine kinase"/>
    <property type="match status" value="1"/>
</dbReference>
<dbReference type="GO" id="GO:0005886">
    <property type="term" value="C:plasma membrane"/>
    <property type="evidence" value="ECO:0007669"/>
    <property type="project" value="TreeGrafter"/>
</dbReference>
<dbReference type="RefSeq" id="WP_113282375.1">
    <property type="nucleotide sequence ID" value="NZ_CP088292.1"/>
</dbReference>
<name>A0A849VUL5_9HYPH</name>
<dbReference type="Proteomes" id="UP000550508">
    <property type="component" value="Unassembled WGS sequence"/>
</dbReference>
<dbReference type="EMBL" id="JABUMX010000002">
    <property type="protein sequence ID" value="NTS31857.1"/>
    <property type="molecule type" value="Genomic_DNA"/>
</dbReference>
<proteinExistence type="predicted"/>
<evidence type="ECO:0000313" key="15">
    <source>
        <dbReference type="EMBL" id="NTS31857.1"/>
    </source>
</evidence>
<evidence type="ECO:0000256" key="11">
    <source>
        <dbReference type="ARBA" id="ARBA00023012"/>
    </source>
</evidence>
<reference evidence="15 16" key="1">
    <citation type="submission" date="2020-05" db="EMBL/GenBank/DDBJ databases">
        <authorList>
            <person name="Kim M.K."/>
        </authorList>
    </citation>
    <scope>NUCLEOTIDE SEQUENCE [LARGE SCALE GENOMIC DNA]</scope>
    <source>
        <strain evidence="15 16">BT25</strain>
    </source>
</reference>
<evidence type="ECO:0000256" key="4">
    <source>
        <dbReference type="ARBA" id="ARBA00022553"/>
    </source>
</evidence>
<keyword evidence="6 12" id="KW-0812">Transmembrane</keyword>
<dbReference type="Gene3D" id="1.10.287.130">
    <property type="match status" value="1"/>
</dbReference>
<keyword evidence="9" id="KW-0067">ATP-binding</keyword>
<sequence length="449" mass="49113">MKRYGMTRRLILSLTATLIAFWLIAVTAGVLVMQDEFGEIFDSSLKETAERLTPLVVDDILQSKTTTVPRRLQNLTASPESSYLTYQVRDAEGGVILHSEDIPPTPFAAPLKRGFWENDASRFYTVQAVNDTIFVQVADDNAHREEAAIEGGLALLLPLLVLIPVGIFVVWLVVRLSLRPVNELREAIASKDGGNLAPIASIALPRELQPIVHSVNRLLARLRSTLAAEREFTANSAHELRTPLAGALAQTQLLKKHVRSEEAKSRTVHIEQSLQELSGLVEKLMQLARAEAGLGSADEVVDLAKVLDVVVGDFQRASIAPDRINYVRDAGAKLKRRINEDIFAIALRNLIENALHHGNQNEPVLVHLERGGKIRIANGSPILGKEEIVRIQKRFSRGETSRGSGLGLAIVIALAAQMNATLNLLSPATGRSDGFEAVLTFNGDREEVG</sequence>
<dbReference type="GO" id="GO:0000155">
    <property type="term" value="F:phosphorelay sensor kinase activity"/>
    <property type="evidence" value="ECO:0007669"/>
    <property type="project" value="InterPro"/>
</dbReference>
<evidence type="ECO:0000256" key="6">
    <source>
        <dbReference type="ARBA" id="ARBA00022692"/>
    </source>
</evidence>
<evidence type="ECO:0000256" key="12">
    <source>
        <dbReference type="SAM" id="Phobius"/>
    </source>
</evidence>
<dbReference type="InterPro" id="IPR013727">
    <property type="entry name" value="2CSK_N"/>
</dbReference>
<dbReference type="InterPro" id="IPR036890">
    <property type="entry name" value="HATPase_C_sf"/>
</dbReference>
<evidence type="ECO:0000259" key="14">
    <source>
        <dbReference type="PROSITE" id="PS50885"/>
    </source>
</evidence>